<evidence type="ECO:0000259" key="2">
    <source>
        <dbReference type="PROSITE" id="PS50196"/>
    </source>
</evidence>
<dbReference type="InterPro" id="IPR000156">
    <property type="entry name" value="Ran_bind_dom"/>
</dbReference>
<dbReference type="Proteomes" id="UP001344447">
    <property type="component" value="Unassembled WGS sequence"/>
</dbReference>
<dbReference type="PROSITE" id="PS50229">
    <property type="entry name" value="WH1"/>
    <property type="match status" value="1"/>
</dbReference>
<gene>
    <name evidence="4" type="ORF">RB653_008085</name>
</gene>
<feature type="domain" description="RanBD1" evidence="2">
    <location>
        <begin position="44"/>
        <end position="190"/>
    </location>
</feature>
<evidence type="ECO:0000259" key="3">
    <source>
        <dbReference type="PROSITE" id="PS50229"/>
    </source>
</evidence>
<dbReference type="GO" id="GO:0006913">
    <property type="term" value="P:nucleocytoplasmic transport"/>
    <property type="evidence" value="ECO:0007669"/>
    <property type="project" value="InterPro"/>
</dbReference>
<dbReference type="CDD" id="cd13179">
    <property type="entry name" value="RanBD_RanBP1"/>
    <property type="match status" value="1"/>
</dbReference>
<accession>A0AAN7TS72</accession>
<dbReference type="Pfam" id="PF00638">
    <property type="entry name" value="Ran_BP1"/>
    <property type="match status" value="1"/>
</dbReference>
<evidence type="ECO:0000313" key="5">
    <source>
        <dbReference type="Proteomes" id="UP001344447"/>
    </source>
</evidence>
<comment type="caution">
    <text evidence="4">The sequence shown here is derived from an EMBL/GenBank/DDBJ whole genome shotgun (WGS) entry which is preliminary data.</text>
</comment>
<dbReference type="GO" id="GO:0005643">
    <property type="term" value="C:nuclear pore"/>
    <property type="evidence" value="ECO:0007669"/>
    <property type="project" value="TreeGrafter"/>
</dbReference>
<organism evidence="4 5">
    <name type="scientific">Dictyostelium firmibasis</name>
    <dbReference type="NCBI Taxonomy" id="79012"/>
    <lineage>
        <taxon>Eukaryota</taxon>
        <taxon>Amoebozoa</taxon>
        <taxon>Evosea</taxon>
        <taxon>Eumycetozoa</taxon>
        <taxon>Dictyostelia</taxon>
        <taxon>Dictyosteliales</taxon>
        <taxon>Dictyosteliaceae</taxon>
        <taxon>Dictyostelium</taxon>
    </lineage>
</organism>
<evidence type="ECO:0008006" key="6">
    <source>
        <dbReference type="Google" id="ProtNLM"/>
    </source>
</evidence>
<proteinExistence type="predicted"/>
<reference evidence="4 5" key="1">
    <citation type="submission" date="2023-11" db="EMBL/GenBank/DDBJ databases">
        <title>Dfirmibasis_genome.</title>
        <authorList>
            <person name="Edelbroek B."/>
            <person name="Kjellin J."/>
            <person name="Jerlstrom-Hultqvist J."/>
            <person name="Soderbom F."/>
        </authorList>
    </citation>
    <scope>NUCLEOTIDE SEQUENCE [LARGE SCALE GENOMIC DNA]</scope>
    <source>
        <strain evidence="4 5">TNS-C-14</strain>
    </source>
</reference>
<dbReference type="AlphaFoldDB" id="A0AAN7TS72"/>
<dbReference type="PANTHER" id="PTHR23138">
    <property type="entry name" value="RAN BINDING PROTEIN"/>
    <property type="match status" value="1"/>
</dbReference>
<dbReference type="InterPro" id="IPR045255">
    <property type="entry name" value="RanBP1-like"/>
</dbReference>
<dbReference type="EMBL" id="JAVFKY010000003">
    <property type="protein sequence ID" value="KAK5578414.1"/>
    <property type="molecule type" value="Genomic_DNA"/>
</dbReference>
<dbReference type="GO" id="GO:0005096">
    <property type="term" value="F:GTPase activator activity"/>
    <property type="evidence" value="ECO:0007669"/>
    <property type="project" value="TreeGrafter"/>
</dbReference>
<dbReference type="InterPro" id="IPR045256">
    <property type="entry name" value="RanBP1_RanBD"/>
</dbReference>
<dbReference type="SUPFAM" id="SSF50729">
    <property type="entry name" value="PH domain-like"/>
    <property type="match status" value="1"/>
</dbReference>
<dbReference type="InterPro" id="IPR011993">
    <property type="entry name" value="PH-like_dom_sf"/>
</dbReference>
<feature type="region of interest" description="Disordered" evidence="1">
    <location>
        <begin position="1"/>
        <end position="56"/>
    </location>
</feature>
<feature type="domain" description="WH1" evidence="3">
    <location>
        <begin position="64"/>
        <end position="188"/>
    </location>
</feature>
<evidence type="ECO:0000313" key="4">
    <source>
        <dbReference type="EMBL" id="KAK5578414.1"/>
    </source>
</evidence>
<evidence type="ECO:0000256" key="1">
    <source>
        <dbReference type="SAM" id="MobiDB-lite"/>
    </source>
</evidence>
<dbReference type="Gene3D" id="2.30.29.30">
    <property type="entry name" value="Pleckstrin-homology domain (PH domain)/Phosphotyrosine-binding domain (PTB)"/>
    <property type="match status" value="1"/>
</dbReference>
<protein>
    <recommendedName>
        <fullName evidence="6">RanBD1 domain-containing protein</fullName>
    </recommendedName>
</protein>
<dbReference type="FunFam" id="2.30.29.30:FF:000018">
    <property type="entry name" value="E3 SUMO-protein ligase RanBP2"/>
    <property type="match status" value="1"/>
</dbReference>
<name>A0AAN7TS72_9MYCE</name>
<dbReference type="PROSITE" id="PS50196">
    <property type="entry name" value="RANBD1"/>
    <property type="match status" value="1"/>
</dbReference>
<dbReference type="PANTHER" id="PTHR23138:SF87">
    <property type="entry name" value="E3 SUMO-PROTEIN LIGASE RANBP2"/>
    <property type="match status" value="1"/>
</dbReference>
<feature type="compositionally biased region" description="Basic and acidic residues" evidence="1">
    <location>
        <begin position="1"/>
        <end position="25"/>
    </location>
</feature>
<keyword evidence="5" id="KW-1185">Reference proteome</keyword>
<dbReference type="InterPro" id="IPR000697">
    <property type="entry name" value="WH1/EVH1_dom"/>
</dbReference>
<sequence length="196" mass="22673">MSEVEKKEETTTTTVEKTEEKKEETTPAPAPAPATEEKKEYAADDEPNVDYEPTLKRDIVEVKTNEENEEVLFEIRAKLYRFDTDPSPQWKERGTGNVRFLKDKDTNRIRVVMRRDKTLKVCLNHHVSPALSLGEMAGSDKSWVWKCPKDFSDEDRPEGVEELFAIRFASPENAGLFKTEFQRCQAENEKIEKKTE</sequence>
<dbReference type="GO" id="GO:0005737">
    <property type="term" value="C:cytoplasm"/>
    <property type="evidence" value="ECO:0007669"/>
    <property type="project" value="TreeGrafter"/>
</dbReference>
<dbReference type="SMART" id="SM00160">
    <property type="entry name" value="RanBD"/>
    <property type="match status" value="1"/>
</dbReference>